<evidence type="ECO:0000259" key="3">
    <source>
        <dbReference type="Pfam" id="PF00884"/>
    </source>
</evidence>
<dbReference type="EMBL" id="BJVF01000002">
    <property type="protein sequence ID" value="GEL11027.1"/>
    <property type="molecule type" value="Genomic_DNA"/>
</dbReference>
<proteinExistence type="inferred from homology"/>
<dbReference type="InterPro" id="IPR050738">
    <property type="entry name" value="Sulfatase"/>
</dbReference>
<keyword evidence="2" id="KW-0378">Hydrolase</keyword>
<dbReference type="Pfam" id="PF00884">
    <property type="entry name" value="Sulfatase"/>
    <property type="match status" value="1"/>
</dbReference>
<dbReference type="Proteomes" id="UP000321579">
    <property type="component" value="Unassembled WGS sequence"/>
</dbReference>
<comment type="similarity">
    <text evidence="1">Belongs to the sulfatase family.</text>
</comment>
<dbReference type="RefSeq" id="WP_066329745.1">
    <property type="nucleotide sequence ID" value="NZ_BJVF01000002.1"/>
</dbReference>
<dbReference type="Proteomes" id="UP000182367">
    <property type="component" value="Unassembled WGS sequence"/>
</dbReference>
<reference evidence="7" key="1">
    <citation type="submission" date="2016-03" db="EMBL/GenBank/DDBJ databases">
        <title>Draft genome sequence of Paenibacillus glacialis DSM 22343.</title>
        <authorList>
            <person name="Shin S.-K."/>
            <person name="Yi H."/>
        </authorList>
    </citation>
    <scope>NUCLEOTIDE SEQUENCE [LARGE SCALE GENOMIC DNA]</scope>
    <source>
        <strain evidence="7">NBRC 105008</strain>
    </source>
</reference>
<evidence type="ECO:0000313" key="6">
    <source>
        <dbReference type="EMBL" id="SDJ31780.1"/>
    </source>
</evidence>
<reference evidence="5" key="2">
    <citation type="submission" date="2016-03" db="EMBL/GenBank/DDBJ databases">
        <authorList>
            <person name="Ploux O."/>
        </authorList>
    </citation>
    <scope>NUCLEOTIDE SEQUENCE</scope>
    <source>
        <strain evidence="5">NBRC 105008</strain>
    </source>
</reference>
<reference evidence="6 8" key="3">
    <citation type="submission" date="2016-10" db="EMBL/GenBank/DDBJ databases">
        <authorList>
            <person name="Varghese N."/>
            <person name="Submissions S."/>
        </authorList>
    </citation>
    <scope>NUCLEOTIDE SEQUENCE [LARGE SCALE GENOMIC DNA]</scope>
    <source>
        <strain evidence="6 8">Gm-149</strain>
    </source>
</reference>
<dbReference type="Proteomes" id="UP000093226">
    <property type="component" value="Unassembled WGS sequence"/>
</dbReference>
<dbReference type="AlphaFoldDB" id="A0A1B9DGL2"/>
<dbReference type="EMBL" id="FNEO01000002">
    <property type="protein sequence ID" value="SDJ31780.1"/>
    <property type="molecule type" value="Genomic_DNA"/>
</dbReference>
<dbReference type="PANTHER" id="PTHR42693">
    <property type="entry name" value="ARYLSULFATASE FAMILY MEMBER"/>
    <property type="match status" value="1"/>
</dbReference>
<protein>
    <submittedName>
        <fullName evidence="6">Arylsulfatase A</fullName>
    </submittedName>
</protein>
<dbReference type="InterPro" id="IPR017850">
    <property type="entry name" value="Alkaline_phosphatase_core_sf"/>
</dbReference>
<feature type="domain" description="Sulfatase N-terminal" evidence="3">
    <location>
        <begin position="46"/>
        <end position="327"/>
    </location>
</feature>
<evidence type="ECO:0000313" key="7">
    <source>
        <dbReference type="Proteomes" id="UP000093226"/>
    </source>
</evidence>
<dbReference type="Gene3D" id="3.40.720.10">
    <property type="entry name" value="Alkaline Phosphatase, subunit A"/>
    <property type="match status" value="1"/>
</dbReference>
<dbReference type="EMBL" id="LVEO01000029">
    <property type="protein sequence ID" value="OCB68846.1"/>
    <property type="molecule type" value="Genomic_DNA"/>
</dbReference>
<evidence type="ECO:0000313" key="8">
    <source>
        <dbReference type="Proteomes" id="UP000182367"/>
    </source>
</evidence>
<evidence type="ECO:0000313" key="4">
    <source>
        <dbReference type="EMBL" id="GEL11027.1"/>
    </source>
</evidence>
<gene>
    <name evidence="5" type="ORF">FBGL_14770</name>
    <name evidence="4" type="ORF">FGL01_17660</name>
    <name evidence="6" type="ORF">SAMN05192550_1893</name>
</gene>
<organism evidence="5 7">
    <name type="scientific">Flavobacterium glycines</name>
    <dbReference type="NCBI Taxonomy" id="551990"/>
    <lineage>
        <taxon>Bacteria</taxon>
        <taxon>Pseudomonadati</taxon>
        <taxon>Bacteroidota</taxon>
        <taxon>Flavobacteriia</taxon>
        <taxon>Flavobacteriales</taxon>
        <taxon>Flavobacteriaceae</taxon>
        <taxon>Flavobacterium</taxon>
    </lineage>
</organism>
<name>A0A1B9DGL2_9FLAO</name>
<sequence length="589" mass="67785">MFKIKIMTNKIRKFIKLNQYLMLSFILIFSGCNSTLKGQNEKKNQPNIIWITIEDLSPEFLGFYGNKLVQTPNLDALRAESVKYMNVHTVAGVCSVSRSAIITGMYPTSIGTQNHSILTWHKNIPSKIEGLLPIYSAVIPPNVKCFTEYLRMNGYYCANNEKEDYQFVPPVTAWDESSAAATYQNRKEGQPFFSIFNFGITHESQLFMREGKPLTVFPDNVIVPTIFQNTPTVHKDLARLLTNVEIVDKQIGELIKRLKEDGVYDSSYIFFYSDHGGAMPWYKREITERGTHIPMLVKFPKGDRAGTVNNELISEIDFAPTVLSLASIEPPSYLQGQCFLGKYKSRTPRKYVFATRDRMDGKYDRVRSVRNADYQYIYNYFPDRTYYQDIEFRKKIATLNEMLELRDQGKLDPIPMSWFNKKPVEEFYRISDDPYQLNNLINDRDLQGMINEFRESLQDWDKKYPDLGKMQELDMIKQMWSGADERPHTAIPKVVKTKSGFNISCATDGASIGYKILKKGENDNPIERIVNSWCIFTTVGEIKNGQSIKVSSPWKVYTNNLIQLEAGDKLLVNAHRIGYDPAIIVYDAN</sequence>
<dbReference type="SUPFAM" id="SSF53649">
    <property type="entry name" value="Alkaline phosphatase-like"/>
    <property type="match status" value="1"/>
</dbReference>
<dbReference type="CDD" id="cd16027">
    <property type="entry name" value="SGSH"/>
    <property type="match status" value="1"/>
</dbReference>
<accession>A0A1B9DGL2</accession>
<reference evidence="4 9" key="4">
    <citation type="submission" date="2019-07" db="EMBL/GenBank/DDBJ databases">
        <title>Whole genome shotgun sequence of Flavobacterium glycines NBRC 105008.</title>
        <authorList>
            <person name="Hosoyama A."/>
            <person name="Uohara A."/>
            <person name="Ohji S."/>
            <person name="Ichikawa N."/>
        </authorList>
    </citation>
    <scope>NUCLEOTIDE SEQUENCE [LARGE SCALE GENOMIC DNA]</scope>
    <source>
        <strain evidence="4 9">NBRC 105008</strain>
    </source>
</reference>
<dbReference type="PROSITE" id="PS51257">
    <property type="entry name" value="PROKAR_LIPOPROTEIN"/>
    <property type="match status" value="1"/>
</dbReference>
<dbReference type="STRING" id="551990.SAMN05192550_1893"/>
<evidence type="ECO:0000313" key="5">
    <source>
        <dbReference type="EMBL" id="OCB68846.1"/>
    </source>
</evidence>
<keyword evidence="8" id="KW-1185">Reference proteome</keyword>
<comment type="caution">
    <text evidence="5">The sequence shown here is derived from an EMBL/GenBank/DDBJ whole genome shotgun (WGS) entry which is preliminary data.</text>
</comment>
<evidence type="ECO:0000313" key="9">
    <source>
        <dbReference type="Proteomes" id="UP000321579"/>
    </source>
</evidence>
<dbReference type="InterPro" id="IPR000917">
    <property type="entry name" value="Sulfatase_N"/>
</dbReference>
<dbReference type="OrthoDB" id="9789742at2"/>
<dbReference type="GO" id="GO:0004065">
    <property type="term" value="F:arylsulfatase activity"/>
    <property type="evidence" value="ECO:0007669"/>
    <property type="project" value="TreeGrafter"/>
</dbReference>
<evidence type="ECO:0000256" key="1">
    <source>
        <dbReference type="ARBA" id="ARBA00008779"/>
    </source>
</evidence>
<evidence type="ECO:0000256" key="2">
    <source>
        <dbReference type="ARBA" id="ARBA00022801"/>
    </source>
</evidence>
<dbReference type="PANTHER" id="PTHR42693:SF53">
    <property type="entry name" value="ENDO-4-O-SULFATASE"/>
    <property type="match status" value="1"/>
</dbReference>